<feature type="compositionally biased region" description="Polar residues" evidence="1">
    <location>
        <begin position="23"/>
        <end position="39"/>
    </location>
</feature>
<dbReference type="AlphaFoldDB" id="A0A0P1BEM3"/>
<reference evidence="2 3" key="1">
    <citation type="submission" date="2014-09" db="EMBL/GenBank/DDBJ databases">
        <authorList>
            <person name="Magalhaes I.L.F."/>
            <person name="Oliveira U."/>
            <person name="Santos F.R."/>
            <person name="Vidigal T.H.D.A."/>
            <person name="Brescovit A.D."/>
            <person name="Santos A.J."/>
        </authorList>
    </citation>
    <scope>NUCLEOTIDE SEQUENCE [LARGE SCALE GENOMIC DNA]</scope>
</reference>
<accession>A0A0P1BEM3</accession>
<dbReference type="EMBL" id="CCYA01000240">
    <property type="protein sequence ID" value="CEH14320.1"/>
    <property type="molecule type" value="Genomic_DNA"/>
</dbReference>
<name>A0A0P1BEM3_9BASI</name>
<evidence type="ECO:0000256" key="1">
    <source>
        <dbReference type="SAM" id="MobiDB-lite"/>
    </source>
</evidence>
<evidence type="ECO:0000313" key="2">
    <source>
        <dbReference type="EMBL" id="CEH14320.1"/>
    </source>
</evidence>
<keyword evidence="3" id="KW-1185">Reference proteome</keyword>
<feature type="region of interest" description="Disordered" evidence="1">
    <location>
        <begin position="112"/>
        <end position="156"/>
    </location>
</feature>
<evidence type="ECO:0000313" key="3">
    <source>
        <dbReference type="Proteomes" id="UP000054845"/>
    </source>
</evidence>
<feature type="compositionally biased region" description="Basic and acidic residues" evidence="1">
    <location>
        <begin position="146"/>
        <end position="156"/>
    </location>
</feature>
<feature type="compositionally biased region" description="Basic and acidic residues" evidence="1">
    <location>
        <begin position="120"/>
        <end position="130"/>
    </location>
</feature>
<feature type="region of interest" description="Disordered" evidence="1">
    <location>
        <begin position="1"/>
        <end position="42"/>
    </location>
</feature>
<sequence length="156" mass="17117">MAGKKRKASGAEGRKEDAKRQATESASGSTPATAGQASKNAAVGATMVEASQGRANVNYVARFFDYKERLHKANSKRDGYHDALRRSMTKHCDLQEEIDYILDAIATARQKRLGSSAQAKLERSERDRSKLASALGPAPQSTLSHLLDDQKQKRRE</sequence>
<organism evidence="2 3">
    <name type="scientific">Ceraceosorus bombacis</name>
    <dbReference type="NCBI Taxonomy" id="401625"/>
    <lineage>
        <taxon>Eukaryota</taxon>
        <taxon>Fungi</taxon>
        <taxon>Dikarya</taxon>
        <taxon>Basidiomycota</taxon>
        <taxon>Ustilaginomycotina</taxon>
        <taxon>Exobasidiomycetes</taxon>
        <taxon>Ceraceosorales</taxon>
        <taxon>Ceraceosoraceae</taxon>
        <taxon>Ceraceosorus</taxon>
    </lineage>
</organism>
<feature type="compositionally biased region" description="Basic and acidic residues" evidence="1">
    <location>
        <begin position="12"/>
        <end position="22"/>
    </location>
</feature>
<proteinExistence type="predicted"/>
<dbReference type="OrthoDB" id="10392373at2759"/>
<dbReference type="Proteomes" id="UP000054845">
    <property type="component" value="Unassembled WGS sequence"/>
</dbReference>
<protein>
    <submittedName>
        <fullName evidence="2">Uncharacterized protein</fullName>
    </submittedName>
</protein>